<accession>F5YP99</accession>
<protein>
    <recommendedName>
        <fullName evidence="1">DUF1638 domain-containing protein</fullName>
    </recommendedName>
</protein>
<dbReference type="Pfam" id="PF07796">
    <property type="entry name" value="DUF1638"/>
    <property type="match status" value="1"/>
</dbReference>
<dbReference type="EMBL" id="CP001843">
    <property type="protein sequence ID" value="AEF84033.1"/>
    <property type="molecule type" value="Genomic_DNA"/>
</dbReference>
<dbReference type="AlphaFoldDB" id="F5YP99"/>
<dbReference type="RefSeq" id="WP_015707350.1">
    <property type="nucleotide sequence ID" value="NC_015578.1"/>
</dbReference>
<proteinExistence type="predicted"/>
<dbReference type="KEGG" id="tpi:TREPR_2895"/>
<reference evidence="3" key="1">
    <citation type="submission" date="2009-12" db="EMBL/GenBank/DDBJ databases">
        <title>Complete sequence of Treponema primitia strain ZAS-2.</title>
        <authorList>
            <person name="Tetu S.G."/>
            <person name="Matson E."/>
            <person name="Ren Q."/>
            <person name="Seshadri R."/>
            <person name="Elbourne L."/>
            <person name="Hassan K.A."/>
            <person name="Durkin A."/>
            <person name="Radune D."/>
            <person name="Mohamoud Y."/>
            <person name="Shay R."/>
            <person name="Jin S."/>
            <person name="Zhang X."/>
            <person name="Lucey K."/>
            <person name="Ballor N.R."/>
            <person name="Ottesen E."/>
            <person name="Rosenthal R."/>
            <person name="Allen A."/>
            <person name="Leadbetter J.R."/>
            <person name="Paulsen I.T."/>
        </authorList>
    </citation>
    <scope>NUCLEOTIDE SEQUENCE [LARGE SCALE GENOMIC DNA]</scope>
    <source>
        <strain evidence="3">ATCC BAA-887 / DSM 12427 / ZAS-2</strain>
    </source>
</reference>
<gene>
    <name evidence="2" type="ordered locus">TREPR_2895</name>
</gene>
<reference evidence="2 3" key="2">
    <citation type="journal article" date="2011" name="ISME J.">
        <title>RNA-seq reveals cooperative metabolic interactions between two termite-gut spirochete species in co-culture.</title>
        <authorList>
            <person name="Rosenthal A.Z."/>
            <person name="Matson E.G."/>
            <person name="Eldar A."/>
            <person name="Leadbetter J.R."/>
        </authorList>
    </citation>
    <scope>NUCLEOTIDE SEQUENCE [LARGE SCALE GENOMIC DNA]</scope>
    <source>
        <strain evidence="3">ATCC BAA-887 / DSM 12427 / ZAS-2</strain>
    </source>
</reference>
<feature type="domain" description="DUF1638" evidence="1">
    <location>
        <begin position="31"/>
        <end position="194"/>
    </location>
</feature>
<dbReference type="Proteomes" id="UP000009223">
    <property type="component" value="Chromosome"/>
</dbReference>
<dbReference type="STRING" id="545694.TREPR_2895"/>
<dbReference type="OrthoDB" id="9768323at2"/>
<evidence type="ECO:0000259" key="1">
    <source>
        <dbReference type="Pfam" id="PF07796"/>
    </source>
</evidence>
<evidence type="ECO:0000313" key="3">
    <source>
        <dbReference type="Proteomes" id="UP000009223"/>
    </source>
</evidence>
<name>F5YP99_TREPZ</name>
<keyword evidence="3" id="KW-1185">Reference proteome</keyword>
<dbReference type="HOGENOM" id="CLU_098957_0_0_12"/>
<sequence length="220" mass="24692">MDNIHILACETLKPELSLVMSSQGCDYPIAWVESGKHAWPDKLHVCIQETLDKIPPTYKTILLVFGFCGNAMVGIKAGEHQLVLPRASDCIPIFLGSQKKREEYGAATYFFTEGYLNSETNVATEHIQYIKKYGEEKALMVTRMMMEHYKQIAIIDTGAFNPEDVVRKVEPFAKIIDTPLSIISGNLRLIDALLAGNWDTGEFLIVPPKGVISFEDSFFK</sequence>
<dbReference type="eggNOG" id="COG0145">
    <property type="taxonomic scope" value="Bacteria"/>
</dbReference>
<dbReference type="InterPro" id="IPR012437">
    <property type="entry name" value="DUF1638"/>
</dbReference>
<evidence type="ECO:0000313" key="2">
    <source>
        <dbReference type="EMBL" id="AEF84033.1"/>
    </source>
</evidence>
<organism evidence="2 3">
    <name type="scientific">Treponema primitia (strain ATCC BAA-887 / DSM 12427 / ZAS-2)</name>
    <dbReference type="NCBI Taxonomy" id="545694"/>
    <lineage>
        <taxon>Bacteria</taxon>
        <taxon>Pseudomonadati</taxon>
        <taxon>Spirochaetota</taxon>
        <taxon>Spirochaetia</taxon>
        <taxon>Spirochaetales</taxon>
        <taxon>Treponemataceae</taxon>
        <taxon>Treponema</taxon>
    </lineage>
</organism>